<dbReference type="InterPro" id="IPR036366">
    <property type="entry name" value="PGBDSf"/>
</dbReference>
<evidence type="ECO:0000313" key="2">
    <source>
        <dbReference type="EMBL" id="HIV86002.1"/>
    </source>
</evidence>
<feature type="domain" description="Peptidoglycan binding-like" evidence="1">
    <location>
        <begin position="288"/>
        <end position="348"/>
    </location>
</feature>
<comment type="caution">
    <text evidence="2">The sequence shown here is derived from an EMBL/GenBank/DDBJ whole genome shotgun (WGS) entry which is preliminary data.</text>
</comment>
<proteinExistence type="predicted"/>
<dbReference type="InterPro" id="IPR002477">
    <property type="entry name" value="Peptidoglycan-bd-like"/>
</dbReference>
<protein>
    <submittedName>
        <fullName evidence="2">Peptidoglycan-binding protein</fullName>
    </submittedName>
</protein>
<dbReference type="InterPro" id="IPR036365">
    <property type="entry name" value="PGBD-like_sf"/>
</dbReference>
<dbReference type="Pfam" id="PF01471">
    <property type="entry name" value="PG_binding_1"/>
    <property type="match status" value="3"/>
</dbReference>
<dbReference type="Gene3D" id="1.10.101.10">
    <property type="entry name" value="PGBD-like superfamily/PGBD"/>
    <property type="match status" value="3"/>
</dbReference>
<feature type="domain" description="Peptidoglycan binding-like" evidence="1">
    <location>
        <begin position="381"/>
        <end position="441"/>
    </location>
</feature>
<reference evidence="2" key="2">
    <citation type="submission" date="2021-04" db="EMBL/GenBank/DDBJ databases">
        <authorList>
            <person name="Gilroy R."/>
        </authorList>
    </citation>
    <scope>NUCLEOTIDE SEQUENCE</scope>
    <source>
        <strain evidence="2">5790</strain>
    </source>
</reference>
<dbReference type="AlphaFoldDB" id="A0A9D1PQD6"/>
<dbReference type="Proteomes" id="UP000824162">
    <property type="component" value="Unassembled WGS sequence"/>
</dbReference>
<accession>A0A9D1PQD6</accession>
<evidence type="ECO:0000259" key="1">
    <source>
        <dbReference type="Pfam" id="PF01471"/>
    </source>
</evidence>
<gene>
    <name evidence="2" type="ORF">H9900_04245</name>
</gene>
<feature type="domain" description="Peptidoglycan binding-like" evidence="1">
    <location>
        <begin position="192"/>
        <end position="250"/>
    </location>
</feature>
<organism evidence="2 3">
    <name type="scientific">Candidatus Monoglobus merdigallinarum</name>
    <dbReference type="NCBI Taxonomy" id="2838698"/>
    <lineage>
        <taxon>Bacteria</taxon>
        <taxon>Bacillati</taxon>
        <taxon>Bacillota</taxon>
        <taxon>Clostridia</taxon>
        <taxon>Monoglobales</taxon>
        <taxon>Monoglobaceae</taxon>
        <taxon>Monoglobus</taxon>
    </lineage>
</organism>
<reference evidence="2" key="1">
    <citation type="journal article" date="2021" name="PeerJ">
        <title>Extensive microbial diversity within the chicken gut microbiome revealed by metagenomics and culture.</title>
        <authorList>
            <person name="Gilroy R."/>
            <person name="Ravi A."/>
            <person name="Getino M."/>
            <person name="Pursley I."/>
            <person name="Horton D.L."/>
            <person name="Alikhan N.F."/>
            <person name="Baker D."/>
            <person name="Gharbi K."/>
            <person name="Hall N."/>
            <person name="Watson M."/>
            <person name="Adriaenssens E.M."/>
            <person name="Foster-Nyarko E."/>
            <person name="Jarju S."/>
            <person name="Secka A."/>
            <person name="Antonio M."/>
            <person name="Oren A."/>
            <person name="Chaudhuri R.R."/>
            <person name="La Ragione R."/>
            <person name="Hildebrand F."/>
            <person name="Pallen M.J."/>
        </authorList>
    </citation>
    <scope>NUCLEOTIDE SEQUENCE</scope>
    <source>
        <strain evidence="2">5790</strain>
    </source>
</reference>
<dbReference type="EMBL" id="DXIJ01000087">
    <property type="protein sequence ID" value="HIV86002.1"/>
    <property type="molecule type" value="Genomic_DNA"/>
</dbReference>
<name>A0A9D1PQD6_9FIRM</name>
<evidence type="ECO:0000313" key="3">
    <source>
        <dbReference type="Proteomes" id="UP000824162"/>
    </source>
</evidence>
<dbReference type="SUPFAM" id="SSF47090">
    <property type="entry name" value="PGBD-like"/>
    <property type="match status" value="3"/>
</dbReference>
<sequence>MDLELKIPENIVVHLGAPDDASAQNVTVPFVEYIKNVASSEIYPTWPENALIANILAQITFALNRVTIEHYRSQGYNFDITNLEAYDQAFIPGRDYFENISRIVDDIFNSYLVREGNFNPIFPRYCSGTTSVCPGGMSQWGTVELAESGYSPIEILRNYYGDDIVIVENAPVADIPESYPGTPLRFGDIGFEVKRMQIQLNRISRNYPSIPKIAYPDGYFDAITEDAVKEFQRVFNLTPDGIIGRATWYQINRIYNAVKKLAELDAEGIPLEFVNRQYQELLQRGDEDPGVQVIQYYLRFIGTFNDFIPPVEIDGIFGPATENAVRAFQQAYGLPVDGKVDEATWNKLYSVYYSILSGLPPDYSGTGILPFQGTILYRGASGDTVRTLQQYLAEIANVYQEIPQVSVTGYFGPETEQAVIAYQNLFGLPPRGTVGPITWDSIASLYSDIVNGNLKNSGQYPGYVMSESSSQGG</sequence>